<dbReference type="PANTHER" id="PTHR42663:SF6">
    <property type="entry name" value="HYDROLASE C777.06C-RELATED"/>
    <property type="match status" value="1"/>
</dbReference>
<dbReference type="Pfam" id="PF12706">
    <property type="entry name" value="Lactamase_B_2"/>
    <property type="match status" value="1"/>
</dbReference>
<dbReference type="CDD" id="cd16279">
    <property type="entry name" value="metallo-hydrolase-like_MBL-fold"/>
    <property type="match status" value="1"/>
</dbReference>
<reference evidence="2" key="1">
    <citation type="submission" date="2021-03" db="EMBL/GenBank/DDBJ databases">
        <title>Whole genome sequence of Jiella sp. CQZ9-1.</title>
        <authorList>
            <person name="Tuo L."/>
        </authorList>
    </citation>
    <scope>NUCLEOTIDE SEQUENCE</scope>
    <source>
        <strain evidence="2">CQZ9-1</strain>
    </source>
</reference>
<evidence type="ECO:0000259" key="1">
    <source>
        <dbReference type="SMART" id="SM00849"/>
    </source>
</evidence>
<dbReference type="AlphaFoldDB" id="A0A939JW98"/>
<dbReference type="Proteomes" id="UP000664122">
    <property type="component" value="Unassembled WGS sequence"/>
</dbReference>
<dbReference type="EMBL" id="JAFMPP010000007">
    <property type="protein sequence ID" value="MBO0662827.1"/>
    <property type="molecule type" value="Genomic_DNA"/>
</dbReference>
<proteinExistence type="predicted"/>
<name>A0A939JW98_9HYPH</name>
<keyword evidence="3" id="KW-1185">Reference proteome</keyword>
<dbReference type="SMART" id="SM00849">
    <property type="entry name" value="Lactamase_B"/>
    <property type="match status" value="1"/>
</dbReference>
<comment type="caution">
    <text evidence="2">The sequence shown here is derived from an EMBL/GenBank/DDBJ whole genome shotgun (WGS) entry which is preliminary data.</text>
</comment>
<dbReference type="InterPro" id="IPR036866">
    <property type="entry name" value="RibonucZ/Hydroxyglut_hydro"/>
</dbReference>
<dbReference type="PANTHER" id="PTHR42663">
    <property type="entry name" value="HYDROLASE C777.06C-RELATED-RELATED"/>
    <property type="match status" value="1"/>
</dbReference>
<gene>
    <name evidence="2" type="ORF">J1C48_09580</name>
</gene>
<organism evidence="2 3">
    <name type="scientific">Jiella flava</name>
    <dbReference type="NCBI Taxonomy" id="2816857"/>
    <lineage>
        <taxon>Bacteria</taxon>
        <taxon>Pseudomonadati</taxon>
        <taxon>Pseudomonadota</taxon>
        <taxon>Alphaproteobacteria</taxon>
        <taxon>Hyphomicrobiales</taxon>
        <taxon>Aurantimonadaceae</taxon>
        <taxon>Jiella</taxon>
    </lineage>
</organism>
<feature type="domain" description="Metallo-beta-lactamase" evidence="1">
    <location>
        <begin position="38"/>
        <end position="239"/>
    </location>
</feature>
<dbReference type="Gene3D" id="3.60.15.10">
    <property type="entry name" value="Ribonuclease Z/Hydroxyacylglutathione hydrolase-like"/>
    <property type="match status" value="1"/>
</dbReference>
<dbReference type="InterPro" id="IPR001279">
    <property type="entry name" value="Metallo-B-lactamas"/>
</dbReference>
<dbReference type="RefSeq" id="WP_207257624.1">
    <property type="nucleotide sequence ID" value="NZ_JAFMPP010000007.1"/>
</dbReference>
<accession>A0A939JW98</accession>
<dbReference type="SUPFAM" id="SSF56281">
    <property type="entry name" value="Metallo-hydrolase/oxidoreductase"/>
    <property type="match status" value="1"/>
</dbReference>
<evidence type="ECO:0000313" key="3">
    <source>
        <dbReference type="Proteomes" id="UP000664122"/>
    </source>
</evidence>
<protein>
    <submittedName>
        <fullName evidence="2">MBL fold metallo-hydrolase</fullName>
    </submittedName>
</protein>
<sequence length="269" mass="29302">MPDCLRLTILGCASSPGVPRINGDWGACDPENPKNRRLRAAALIERIGADGVTTVAIDCGPDFRAQMLAAKVERLDAVLLTHAHADHIHGIDDLRGFMLAQKTRIPVYADEATYQRVFEAFRYCFETPEGSDYPPIIRRVAIVAGEPFAIHGPGGSLEIMPVRQIHGSIHSLGFRIGPLAYCSDVSDFPEPAITAISGAEHMVIDCLQYREHPSHLSVAQALAWIERLEVSAATLTHMHTPLDYATLCGELPAHVRPAYDGLVVELPLG</sequence>
<evidence type="ECO:0000313" key="2">
    <source>
        <dbReference type="EMBL" id="MBO0662827.1"/>
    </source>
</evidence>